<accession>A0ABR5KS60</accession>
<sequence length="89" mass="10039">MHEVSRHSLIYERAFMPLDNFHSCSIVDANLGEHCLHSIVSQIFALANRSKKLLVGVMLTNKISAHQPGNQRLLEIIDVLMDSLRVVCL</sequence>
<comment type="caution">
    <text evidence="1">The sequence shown here is derived from an EMBL/GenBank/DDBJ whole genome shotgun (WGS) entry which is preliminary data.</text>
</comment>
<reference evidence="1 2" key="2">
    <citation type="submission" date="2015-10" db="EMBL/GenBank/DDBJ databases">
        <title>Comparative genomics and high-throughput reverse genetic screens identify a new phytobacterial MAMP and an Arabidopsis receptor required for immune elicitation.</title>
        <authorList>
            <person name="Mott G.A."/>
            <person name="Thakur S."/>
            <person name="Wang P.W."/>
            <person name="Desveaux D."/>
            <person name="Guttman D.S."/>
        </authorList>
    </citation>
    <scope>NUCLEOTIDE SEQUENCE [LARGE SCALE GENOMIC DNA]</scope>
    <source>
        <strain evidence="1 2">107</strain>
    </source>
</reference>
<reference evidence="1 2" key="1">
    <citation type="submission" date="2015-07" db="EMBL/GenBank/DDBJ databases">
        <authorList>
            <person name="O'Brien H.E."/>
            <person name="Thakur S."/>
            <person name="Gong Y."/>
            <person name="Wang P.W."/>
            <person name="Guttman D.S."/>
        </authorList>
    </citation>
    <scope>NUCLEOTIDE SEQUENCE [LARGE SCALE GENOMIC DNA]</scope>
    <source>
        <strain evidence="1 2">107</strain>
    </source>
</reference>
<gene>
    <name evidence="1" type="ORF">AC499_0587</name>
</gene>
<dbReference type="Proteomes" id="UP000037943">
    <property type="component" value="Unassembled WGS sequence"/>
</dbReference>
<name>A0ABR5KS60_PSEAV</name>
<organism evidence="1 2">
    <name type="scientific">Pseudomonas amygdali pv. lachrymans</name>
    <name type="common">Pseudomonas syringae pv. lachrymans</name>
    <dbReference type="NCBI Taxonomy" id="53707"/>
    <lineage>
        <taxon>Bacteria</taxon>
        <taxon>Pseudomonadati</taxon>
        <taxon>Pseudomonadota</taxon>
        <taxon>Gammaproteobacteria</taxon>
        <taxon>Pseudomonadales</taxon>
        <taxon>Pseudomonadaceae</taxon>
        <taxon>Pseudomonas</taxon>
        <taxon>Pseudomonas amygdali</taxon>
    </lineage>
</organism>
<evidence type="ECO:0000313" key="1">
    <source>
        <dbReference type="EMBL" id="KPC17385.1"/>
    </source>
</evidence>
<keyword evidence="2" id="KW-1185">Reference proteome</keyword>
<dbReference type="EMBL" id="LGLK01000057">
    <property type="protein sequence ID" value="KPC17385.1"/>
    <property type="molecule type" value="Genomic_DNA"/>
</dbReference>
<proteinExistence type="predicted"/>
<evidence type="ECO:0000313" key="2">
    <source>
        <dbReference type="Proteomes" id="UP000037943"/>
    </source>
</evidence>
<protein>
    <submittedName>
        <fullName evidence="1">Uncharacterized protein</fullName>
    </submittedName>
</protein>